<dbReference type="Proteomes" id="UP000799444">
    <property type="component" value="Unassembled WGS sequence"/>
</dbReference>
<keyword evidence="1" id="KW-0472">Membrane</keyword>
<evidence type="ECO:0000313" key="2">
    <source>
        <dbReference type="EMBL" id="KAF2729886.1"/>
    </source>
</evidence>
<protein>
    <submittedName>
        <fullName evidence="2">Uncharacterized protein</fullName>
    </submittedName>
</protein>
<gene>
    <name evidence="2" type="ORF">EJ04DRAFT_58216</name>
</gene>
<feature type="transmembrane region" description="Helical" evidence="1">
    <location>
        <begin position="105"/>
        <end position="121"/>
    </location>
</feature>
<evidence type="ECO:0000313" key="3">
    <source>
        <dbReference type="Proteomes" id="UP000799444"/>
    </source>
</evidence>
<keyword evidence="1" id="KW-0812">Transmembrane</keyword>
<reference evidence="2" key="1">
    <citation type="journal article" date="2020" name="Stud. Mycol.">
        <title>101 Dothideomycetes genomes: a test case for predicting lifestyles and emergence of pathogens.</title>
        <authorList>
            <person name="Haridas S."/>
            <person name="Albert R."/>
            <person name="Binder M."/>
            <person name="Bloem J."/>
            <person name="Labutti K."/>
            <person name="Salamov A."/>
            <person name="Andreopoulos B."/>
            <person name="Baker S."/>
            <person name="Barry K."/>
            <person name="Bills G."/>
            <person name="Bluhm B."/>
            <person name="Cannon C."/>
            <person name="Castanera R."/>
            <person name="Culley D."/>
            <person name="Daum C."/>
            <person name="Ezra D."/>
            <person name="Gonzalez J."/>
            <person name="Henrissat B."/>
            <person name="Kuo A."/>
            <person name="Liang C."/>
            <person name="Lipzen A."/>
            <person name="Lutzoni F."/>
            <person name="Magnuson J."/>
            <person name="Mondo S."/>
            <person name="Nolan M."/>
            <person name="Ohm R."/>
            <person name="Pangilinan J."/>
            <person name="Park H.-J."/>
            <person name="Ramirez L."/>
            <person name="Alfaro M."/>
            <person name="Sun H."/>
            <person name="Tritt A."/>
            <person name="Yoshinaga Y."/>
            <person name="Zwiers L.-H."/>
            <person name="Turgeon B."/>
            <person name="Goodwin S."/>
            <person name="Spatafora J."/>
            <person name="Crous P."/>
            <person name="Grigoriev I."/>
        </authorList>
    </citation>
    <scope>NUCLEOTIDE SEQUENCE</scope>
    <source>
        <strain evidence="2">CBS 125425</strain>
    </source>
</reference>
<dbReference type="EMBL" id="ML996232">
    <property type="protein sequence ID" value="KAF2729886.1"/>
    <property type="molecule type" value="Genomic_DNA"/>
</dbReference>
<comment type="caution">
    <text evidence="2">The sequence shown here is derived from an EMBL/GenBank/DDBJ whole genome shotgun (WGS) entry which is preliminary data.</text>
</comment>
<organism evidence="2 3">
    <name type="scientific">Polyplosphaeria fusca</name>
    <dbReference type="NCBI Taxonomy" id="682080"/>
    <lineage>
        <taxon>Eukaryota</taxon>
        <taxon>Fungi</taxon>
        <taxon>Dikarya</taxon>
        <taxon>Ascomycota</taxon>
        <taxon>Pezizomycotina</taxon>
        <taxon>Dothideomycetes</taxon>
        <taxon>Pleosporomycetidae</taxon>
        <taxon>Pleosporales</taxon>
        <taxon>Tetraplosphaeriaceae</taxon>
        <taxon>Polyplosphaeria</taxon>
    </lineage>
</organism>
<sequence>MIRAREGEARVRRGEFEITRGQHFLAVTQRYDWQATTSHGETERIGEKIQRRVQGSDMKGRQMQSVEGEGGVFIHFCRAADMCHGWVSETVQGTRTLRHGRRKKAVARSVVVFQILVWPGLQGR</sequence>
<name>A0A9P4UYB9_9PLEO</name>
<accession>A0A9P4UYB9</accession>
<proteinExistence type="predicted"/>
<keyword evidence="3" id="KW-1185">Reference proteome</keyword>
<dbReference type="AlphaFoldDB" id="A0A9P4UYB9"/>
<evidence type="ECO:0000256" key="1">
    <source>
        <dbReference type="SAM" id="Phobius"/>
    </source>
</evidence>
<keyword evidence="1" id="KW-1133">Transmembrane helix</keyword>